<dbReference type="Proteomes" id="UP000076131">
    <property type="component" value="Unassembled WGS sequence"/>
</dbReference>
<reference evidence="1 2" key="1">
    <citation type="journal article" date="2016" name="MBio">
        <title>Lateral Gene Transfer in a Heavy Metal-Contaminated-Groundwater Microbial Community.</title>
        <authorList>
            <person name="Hemme C.L."/>
            <person name="Green S.J."/>
            <person name="Rishishwar L."/>
            <person name="Prakash O."/>
            <person name="Pettenato A."/>
            <person name="Chakraborty R."/>
            <person name="Deutschbauer A.M."/>
            <person name="Van Nostrand J.D."/>
            <person name="Wu L."/>
            <person name="He Z."/>
            <person name="Jordan I.K."/>
            <person name="Hazen T.C."/>
            <person name="Arkin A.P."/>
            <person name="Kostka J.E."/>
            <person name="Zhou J."/>
        </authorList>
    </citation>
    <scope>NUCLEOTIDE SEQUENCE [LARGE SCALE GENOMIC DNA]</scope>
    <source>
        <strain evidence="1 2">FW104-T7</strain>
    </source>
</reference>
<dbReference type="InterPro" id="IPR010260">
    <property type="entry name" value="AlpA"/>
</dbReference>
<proteinExistence type="predicted"/>
<dbReference type="AlphaFoldDB" id="A0A154QFN3"/>
<dbReference type="STRING" id="416169.RHOFW104T7_15790"/>
<name>A0A154QFN3_9GAMM</name>
<dbReference type="InterPro" id="IPR052931">
    <property type="entry name" value="Prophage_regulatory_activator"/>
</dbReference>
<evidence type="ECO:0000313" key="2">
    <source>
        <dbReference type="Proteomes" id="UP000076131"/>
    </source>
</evidence>
<evidence type="ECO:0000313" key="1">
    <source>
        <dbReference type="EMBL" id="KZC23064.1"/>
    </source>
</evidence>
<dbReference type="PANTHER" id="PTHR36154">
    <property type="entry name" value="DNA-BINDING TRANSCRIPTIONAL ACTIVATOR ALPA"/>
    <property type="match status" value="1"/>
</dbReference>
<dbReference type="eggNOG" id="COG3311">
    <property type="taxonomic scope" value="Bacteria"/>
</dbReference>
<sequence length="79" mass="8858">MEPTAASHDRLLRRVEVQQVTSLSRTSLYRLVAAMEFPAQVRLSTRTVAWLRSEVDAWIAGRIAASRKTVAKPSAKARH</sequence>
<gene>
    <name evidence="1" type="ORF">RHOFW104T7_15790</name>
</gene>
<protein>
    <recommendedName>
        <fullName evidence="3">AlpA family transcriptional regulator</fullName>
    </recommendedName>
</protein>
<keyword evidence="2" id="KW-1185">Reference proteome</keyword>
<dbReference type="Pfam" id="PF05930">
    <property type="entry name" value="Phage_AlpA"/>
    <property type="match status" value="1"/>
</dbReference>
<dbReference type="EMBL" id="LVJS01000051">
    <property type="protein sequence ID" value="KZC23064.1"/>
    <property type="molecule type" value="Genomic_DNA"/>
</dbReference>
<dbReference type="PANTHER" id="PTHR36154:SF1">
    <property type="entry name" value="DNA-BINDING TRANSCRIPTIONAL ACTIVATOR ALPA"/>
    <property type="match status" value="1"/>
</dbReference>
<accession>A0A154QFN3</accession>
<dbReference type="Gene3D" id="1.10.238.160">
    <property type="match status" value="1"/>
</dbReference>
<evidence type="ECO:0008006" key="3">
    <source>
        <dbReference type="Google" id="ProtNLM"/>
    </source>
</evidence>
<organism evidence="1 2">
    <name type="scientific">Rhodanobacter thiooxydans</name>
    <dbReference type="NCBI Taxonomy" id="416169"/>
    <lineage>
        <taxon>Bacteria</taxon>
        <taxon>Pseudomonadati</taxon>
        <taxon>Pseudomonadota</taxon>
        <taxon>Gammaproteobacteria</taxon>
        <taxon>Lysobacterales</taxon>
        <taxon>Rhodanobacteraceae</taxon>
        <taxon>Rhodanobacter</taxon>
    </lineage>
</organism>
<comment type="caution">
    <text evidence="1">The sequence shown here is derived from an EMBL/GenBank/DDBJ whole genome shotgun (WGS) entry which is preliminary data.</text>
</comment>